<protein>
    <submittedName>
        <fullName evidence="1">Uncharacterized protein</fullName>
    </submittedName>
</protein>
<reference evidence="1" key="1">
    <citation type="submission" date="2014-11" db="EMBL/GenBank/DDBJ databases">
        <authorList>
            <person name="Amaro Gonzalez C."/>
        </authorList>
    </citation>
    <scope>NUCLEOTIDE SEQUENCE</scope>
</reference>
<name>A0A0E9RE89_ANGAN</name>
<proteinExistence type="predicted"/>
<reference evidence="1" key="2">
    <citation type="journal article" date="2015" name="Fish Shellfish Immunol.">
        <title>Early steps in the European eel (Anguilla anguilla)-Vibrio vulnificus interaction in the gills: Role of the RtxA13 toxin.</title>
        <authorList>
            <person name="Callol A."/>
            <person name="Pajuelo D."/>
            <person name="Ebbesson L."/>
            <person name="Teles M."/>
            <person name="MacKenzie S."/>
            <person name="Amaro C."/>
        </authorList>
    </citation>
    <scope>NUCLEOTIDE SEQUENCE</scope>
</reference>
<evidence type="ECO:0000313" key="1">
    <source>
        <dbReference type="EMBL" id="JAH26658.1"/>
    </source>
</evidence>
<dbReference type="EMBL" id="GBXM01081919">
    <property type="protein sequence ID" value="JAH26658.1"/>
    <property type="molecule type" value="Transcribed_RNA"/>
</dbReference>
<accession>A0A0E9RE89</accession>
<sequence>MGWKNNLRSLSQVPKVLQTLPRTLPQNYLMKNTEESTLDILSSLRAILLHLKVKTGTMNKLPVPRGLVPWLLRSSG</sequence>
<dbReference type="AlphaFoldDB" id="A0A0E9RE89"/>
<organism evidence="1">
    <name type="scientific">Anguilla anguilla</name>
    <name type="common">European freshwater eel</name>
    <name type="synonym">Muraena anguilla</name>
    <dbReference type="NCBI Taxonomy" id="7936"/>
    <lineage>
        <taxon>Eukaryota</taxon>
        <taxon>Metazoa</taxon>
        <taxon>Chordata</taxon>
        <taxon>Craniata</taxon>
        <taxon>Vertebrata</taxon>
        <taxon>Euteleostomi</taxon>
        <taxon>Actinopterygii</taxon>
        <taxon>Neopterygii</taxon>
        <taxon>Teleostei</taxon>
        <taxon>Anguilliformes</taxon>
        <taxon>Anguillidae</taxon>
        <taxon>Anguilla</taxon>
    </lineage>
</organism>